<evidence type="ECO:0000313" key="3">
    <source>
        <dbReference type="Proteomes" id="UP000034680"/>
    </source>
</evidence>
<feature type="transmembrane region" description="Helical" evidence="1">
    <location>
        <begin position="76"/>
        <end position="98"/>
    </location>
</feature>
<gene>
    <name evidence="2" type="ORF">UCDDA912_g06037</name>
</gene>
<keyword evidence="1" id="KW-1133">Transmembrane helix</keyword>
<dbReference type="AlphaFoldDB" id="A0A0G2FIQ8"/>
<protein>
    <submittedName>
        <fullName evidence="2">Uncharacterized protein</fullName>
    </submittedName>
</protein>
<dbReference type="OrthoDB" id="5405107at2759"/>
<proteinExistence type="predicted"/>
<keyword evidence="3" id="KW-1185">Reference proteome</keyword>
<reference evidence="2 3" key="2">
    <citation type="submission" date="2015-05" db="EMBL/GenBank/DDBJ databases">
        <authorList>
            <person name="Morales-Cruz A."/>
            <person name="Amrine K.C."/>
            <person name="Cantu D."/>
        </authorList>
    </citation>
    <scope>NUCLEOTIDE SEQUENCE [LARGE SCALE GENOMIC DNA]</scope>
    <source>
        <strain evidence="2">DA912</strain>
    </source>
</reference>
<comment type="caution">
    <text evidence="2">The sequence shown here is derived from an EMBL/GenBank/DDBJ whole genome shotgun (WGS) entry which is preliminary data.</text>
</comment>
<sequence>MFFPTGLVALIITLISAYAMYQSITSILNIMKYEDRAKKAAEWSRTAKDRLWGTRYTIGTGFVSDVADLIPRAKCLVSLITAVAYLLLVPSGSGILAAPLQTIWPAVLAVALRFGASRYMHDFWATKAKVPLVDQYNAAISQSMDVIGFLDLLSVAWAAVAVLKALSL</sequence>
<feature type="transmembrane region" description="Helical" evidence="1">
    <location>
        <begin position="6"/>
        <end position="30"/>
    </location>
</feature>
<dbReference type="EMBL" id="LCUC01000220">
    <property type="protein sequence ID" value="KKY34006.1"/>
    <property type="molecule type" value="Genomic_DNA"/>
</dbReference>
<accession>A0A0G2FIQ8</accession>
<evidence type="ECO:0000256" key="1">
    <source>
        <dbReference type="SAM" id="Phobius"/>
    </source>
</evidence>
<dbReference type="Proteomes" id="UP000034680">
    <property type="component" value="Unassembled WGS sequence"/>
</dbReference>
<evidence type="ECO:0000313" key="2">
    <source>
        <dbReference type="EMBL" id="KKY34006.1"/>
    </source>
</evidence>
<organism evidence="2 3">
    <name type="scientific">Diaporthe ampelina</name>
    <dbReference type="NCBI Taxonomy" id="1214573"/>
    <lineage>
        <taxon>Eukaryota</taxon>
        <taxon>Fungi</taxon>
        <taxon>Dikarya</taxon>
        <taxon>Ascomycota</taxon>
        <taxon>Pezizomycotina</taxon>
        <taxon>Sordariomycetes</taxon>
        <taxon>Sordariomycetidae</taxon>
        <taxon>Diaporthales</taxon>
        <taxon>Diaporthaceae</taxon>
        <taxon>Diaporthe</taxon>
    </lineage>
</organism>
<keyword evidence="1" id="KW-0812">Transmembrane</keyword>
<feature type="transmembrane region" description="Helical" evidence="1">
    <location>
        <begin position="146"/>
        <end position="166"/>
    </location>
</feature>
<reference evidence="2 3" key="1">
    <citation type="submission" date="2015-05" db="EMBL/GenBank/DDBJ databases">
        <title>Distinctive expansion of gene families associated with plant cell wall degradation and secondary metabolism in the genomes of grapevine trunk pathogens.</title>
        <authorList>
            <person name="Lawrence D.P."/>
            <person name="Travadon R."/>
            <person name="Rolshausen P.E."/>
            <person name="Baumgartner K."/>
        </authorList>
    </citation>
    <scope>NUCLEOTIDE SEQUENCE [LARGE SCALE GENOMIC DNA]</scope>
    <source>
        <strain evidence="2">DA912</strain>
    </source>
</reference>
<name>A0A0G2FIQ8_9PEZI</name>
<keyword evidence="1" id="KW-0472">Membrane</keyword>